<dbReference type="EMBL" id="AP017312">
    <property type="protein sequence ID" value="BAU28226.1"/>
    <property type="molecule type" value="Genomic_DNA"/>
</dbReference>
<accession>A0A0U5B0X2</accession>
<reference evidence="1 2" key="1">
    <citation type="submission" date="2015-12" db="EMBL/GenBank/DDBJ databases">
        <title>Genome sequence of Aneurinibacillus soli.</title>
        <authorList>
            <person name="Lee J.S."/>
            <person name="Lee K.C."/>
            <person name="Kim K.K."/>
            <person name="Lee B.W."/>
        </authorList>
    </citation>
    <scope>NUCLEOTIDE SEQUENCE [LARGE SCALE GENOMIC DNA]</scope>
    <source>
        <strain evidence="1 2">CB4</strain>
    </source>
</reference>
<keyword evidence="2" id="KW-1185">Reference proteome</keyword>
<gene>
    <name evidence="1" type="ORF">CB4_02400</name>
</gene>
<organism evidence="1 2">
    <name type="scientific">Aneurinibacillus soli</name>
    <dbReference type="NCBI Taxonomy" id="1500254"/>
    <lineage>
        <taxon>Bacteria</taxon>
        <taxon>Bacillati</taxon>
        <taxon>Bacillota</taxon>
        <taxon>Bacilli</taxon>
        <taxon>Bacillales</taxon>
        <taxon>Paenibacillaceae</taxon>
        <taxon>Aneurinibacillus group</taxon>
        <taxon>Aneurinibacillus</taxon>
    </lineage>
</organism>
<evidence type="ECO:0000313" key="1">
    <source>
        <dbReference type="EMBL" id="BAU28226.1"/>
    </source>
</evidence>
<dbReference type="Proteomes" id="UP000217696">
    <property type="component" value="Chromosome"/>
</dbReference>
<sequence length="126" mass="14788">MTVRKNVLKLVENSPHVSKNTALLVMWYWRLFDGWEAKDDVVFTSPEEICREFRQLESDGIIDAVTGEITPLEIGQVVRLDTWREEYAKYKGQKAEVCDVFETEPRYLVKVESCSRFFVYSGEIER</sequence>
<dbReference type="RefSeq" id="WP_096466000.1">
    <property type="nucleotide sequence ID" value="NZ_AP017312.1"/>
</dbReference>
<proteinExistence type="predicted"/>
<dbReference type="KEGG" id="asoc:CB4_02400"/>
<name>A0A0U5B0X2_9BACL</name>
<dbReference type="AlphaFoldDB" id="A0A0U5B0X2"/>
<dbReference type="OrthoDB" id="2973949at2"/>
<protein>
    <submittedName>
        <fullName evidence="1">Uncharacterized protein</fullName>
    </submittedName>
</protein>
<evidence type="ECO:0000313" key="2">
    <source>
        <dbReference type="Proteomes" id="UP000217696"/>
    </source>
</evidence>